<gene>
    <name evidence="2" type="ORF">Bca52824_065768</name>
</gene>
<protein>
    <submittedName>
        <fullName evidence="2">Uncharacterized protein</fullName>
    </submittedName>
</protein>
<dbReference type="AlphaFoldDB" id="A0A8X7QK94"/>
<keyword evidence="3" id="KW-1185">Reference proteome</keyword>
<feature type="compositionally biased region" description="Basic and acidic residues" evidence="1">
    <location>
        <begin position="17"/>
        <end position="26"/>
    </location>
</feature>
<organism evidence="2 3">
    <name type="scientific">Brassica carinata</name>
    <name type="common">Ethiopian mustard</name>
    <name type="synonym">Abyssinian cabbage</name>
    <dbReference type="NCBI Taxonomy" id="52824"/>
    <lineage>
        <taxon>Eukaryota</taxon>
        <taxon>Viridiplantae</taxon>
        <taxon>Streptophyta</taxon>
        <taxon>Embryophyta</taxon>
        <taxon>Tracheophyta</taxon>
        <taxon>Spermatophyta</taxon>
        <taxon>Magnoliopsida</taxon>
        <taxon>eudicotyledons</taxon>
        <taxon>Gunneridae</taxon>
        <taxon>Pentapetalae</taxon>
        <taxon>rosids</taxon>
        <taxon>malvids</taxon>
        <taxon>Brassicales</taxon>
        <taxon>Brassicaceae</taxon>
        <taxon>Brassiceae</taxon>
        <taxon>Brassica</taxon>
    </lineage>
</organism>
<dbReference type="OrthoDB" id="1112405at2759"/>
<evidence type="ECO:0000313" key="2">
    <source>
        <dbReference type="EMBL" id="KAG2271213.1"/>
    </source>
</evidence>
<sequence>MDSAESPGSPKGLTEVTDDRKMRGEISDPGNLQRRTGLKINVEKSRSENNNGGSDGAVTELQRKEVRLKMRIKMERGGQ</sequence>
<evidence type="ECO:0000313" key="3">
    <source>
        <dbReference type="Proteomes" id="UP000886595"/>
    </source>
</evidence>
<reference evidence="2 3" key="1">
    <citation type="submission" date="2020-02" db="EMBL/GenBank/DDBJ databases">
        <authorList>
            <person name="Ma Q."/>
            <person name="Huang Y."/>
            <person name="Song X."/>
            <person name="Pei D."/>
        </authorList>
    </citation>
    <scope>NUCLEOTIDE SEQUENCE [LARGE SCALE GENOMIC DNA]</scope>
    <source>
        <strain evidence="2">Sxm20200214</strain>
        <tissue evidence="2">Leaf</tissue>
    </source>
</reference>
<comment type="caution">
    <text evidence="2">The sequence shown here is derived from an EMBL/GenBank/DDBJ whole genome shotgun (WGS) entry which is preliminary data.</text>
</comment>
<accession>A0A8X7QK94</accession>
<evidence type="ECO:0000256" key="1">
    <source>
        <dbReference type="SAM" id="MobiDB-lite"/>
    </source>
</evidence>
<dbReference type="EMBL" id="JAAMPC010000013">
    <property type="protein sequence ID" value="KAG2271213.1"/>
    <property type="molecule type" value="Genomic_DNA"/>
</dbReference>
<proteinExistence type="predicted"/>
<feature type="region of interest" description="Disordered" evidence="1">
    <location>
        <begin position="1"/>
        <end position="64"/>
    </location>
</feature>
<name>A0A8X7QK94_BRACI</name>
<dbReference type="Proteomes" id="UP000886595">
    <property type="component" value="Unassembled WGS sequence"/>
</dbReference>